<evidence type="ECO:0000313" key="3">
    <source>
        <dbReference type="EMBL" id="SFU48880.1"/>
    </source>
</evidence>
<keyword evidence="2" id="KW-0472">Membrane</keyword>
<feature type="region of interest" description="Disordered" evidence="1">
    <location>
        <begin position="201"/>
        <end position="224"/>
    </location>
</feature>
<evidence type="ECO:0000313" key="4">
    <source>
        <dbReference type="Proteomes" id="UP000199138"/>
    </source>
</evidence>
<feature type="transmembrane region" description="Helical" evidence="2">
    <location>
        <begin position="117"/>
        <end position="138"/>
    </location>
</feature>
<organism evidence="3 4">
    <name type="scientific">Pustulibacterium marinum</name>
    <dbReference type="NCBI Taxonomy" id="1224947"/>
    <lineage>
        <taxon>Bacteria</taxon>
        <taxon>Pseudomonadati</taxon>
        <taxon>Bacteroidota</taxon>
        <taxon>Flavobacteriia</taxon>
        <taxon>Flavobacteriales</taxon>
        <taxon>Flavobacteriaceae</taxon>
        <taxon>Pustulibacterium</taxon>
    </lineage>
</organism>
<dbReference type="RefSeq" id="WP_093024700.1">
    <property type="nucleotide sequence ID" value="NZ_FPBK01000005.1"/>
</dbReference>
<evidence type="ECO:0000256" key="2">
    <source>
        <dbReference type="SAM" id="Phobius"/>
    </source>
</evidence>
<keyword evidence="2" id="KW-0812">Transmembrane</keyword>
<protein>
    <submittedName>
        <fullName evidence="3">Uncharacterized protein</fullName>
    </submittedName>
</protein>
<gene>
    <name evidence="3" type="ORF">SAMN05216480_10525</name>
</gene>
<evidence type="ECO:0000256" key="1">
    <source>
        <dbReference type="SAM" id="MobiDB-lite"/>
    </source>
</evidence>
<keyword evidence="4" id="KW-1185">Reference proteome</keyword>
<dbReference type="EMBL" id="FPBK01000005">
    <property type="protein sequence ID" value="SFU48880.1"/>
    <property type="molecule type" value="Genomic_DNA"/>
</dbReference>
<feature type="compositionally biased region" description="Polar residues" evidence="1">
    <location>
        <begin position="203"/>
        <end position="215"/>
    </location>
</feature>
<reference evidence="4" key="1">
    <citation type="submission" date="2016-10" db="EMBL/GenBank/DDBJ databases">
        <authorList>
            <person name="Varghese N."/>
            <person name="Submissions S."/>
        </authorList>
    </citation>
    <scope>NUCLEOTIDE SEQUENCE [LARGE SCALE GENOMIC DNA]</scope>
    <source>
        <strain evidence="4">CGMCC 1.12333</strain>
    </source>
</reference>
<sequence length="224" mass="25730">MSATCFEIYFNPVYIYVRNTLLFAADNNFKTTKTSLVASTLLEAGQYVLGIDLFGVSMPLIAWVLITVGFDAWYGIKKSKKQALEAYSNAMKFPKDSPEHRKEMRVYKLKKYDPKKLQFTFFKCFTLLAYLAFAKVLLSEGNGILDFTLQVLTKAPIAIFWYKDFKSIGDNTAYIYKKKAPIFTIVESIFEPRIKKFYGGSSGTNYQEDSTPENSNMRDDENKR</sequence>
<name>A0A1I7GKA4_9FLAO</name>
<accession>A0A1I7GKA4</accession>
<dbReference type="OrthoDB" id="1445257at2"/>
<feature type="transmembrane region" description="Helical" evidence="2">
    <location>
        <begin position="53"/>
        <end position="74"/>
    </location>
</feature>
<dbReference type="AlphaFoldDB" id="A0A1I7GKA4"/>
<proteinExistence type="predicted"/>
<dbReference type="Proteomes" id="UP000199138">
    <property type="component" value="Unassembled WGS sequence"/>
</dbReference>
<dbReference type="STRING" id="1224947.SAMN05216480_10525"/>
<keyword evidence="2" id="KW-1133">Transmembrane helix</keyword>